<evidence type="ECO:0000313" key="1">
    <source>
        <dbReference type="EMBL" id="KAJ7091537.1"/>
    </source>
</evidence>
<dbReference type="AlphaFoldDB" id="A0AAD6XQB3"/>
<keyword evidence="2" id="KW-1185">Reference proteome</keyword>
<protein>
    <submittedName>
        <fullName evidence="1">Uncharacterized protein</fullName>
    </submittedName>
</protein>
<accession>A0AAD6XQB3</accession>
<sequence>MSSLDVAPPAPITPPARRAVAPVPYSNYRVYGYLVNDDVLLEYALKSRLGTDDDKMQRAYAIGRAAAYIAEGFGVYPCLIAGVYYDGKPRTCVAIASEDFHDRMPHVDKENVEKLKKMFNTQRPPIWYTHV</sequence>
<evidence type="ECO:0000313" key="2">
    <source>
        <dbReference type="Proteomes" id="UP001222325"/>
    </source>
</evidence>
<proteinExistence type="predicted"/>
<name>A0AAD6XQB3_9AGAR</name>
<dbReference type="EMBL" id="JARJCN010000020">
    <property type="protein sequence ID" value="KAJ7091537.1"/>
    <property type="molecule type" value="Genomic_DNA"/>
</dbReference>
<comment type="caution">
    <text evidence="1">The sequence shown here is derived from an EMBL/GenBank/DDBJ whole genome shotgun (WGS) entry which is preliminary data.</text>
</comment>
<reference evidence="1" key="1">
    <citation type="submission" date="2023-03" db="EMBL/GenBank/DDBJ databases">
        <title>Massive genome expansion in bonnet fungi (Mycena s.s.) driven by repeated elements and novel gene families across ecological guilds.</title>
        <authorList>
            <consortium name="Lawrence Berkeley National Laboratory"/>
            <person name="Harder C.B."/>
            <person name="Miyauchi S."/>
            <person name="Viragh M."/>
            <person name="Kuo A."/>
            <person name="Thoen E."/>
            <person name="Andreopoulos B."/>
            <person name="Lu D."/>
            <person name="Skrede I."/>
            <person name="Drula E."/>
            <person name="Henrissat B."/>
            <person name="Morin E."/>
            <person name="Kohler A."/>
            <person name="Barry K."/>
            <person name="LaButti K."/>
            <person name="Morin E."/>
            <person name="Salamov A."/>
            <person name="Lipzen A."/>
            <person name="Mereny Z."/>
            <person name="Hegedus B."/>
            <person name="Baldrian P."/>
            <person name="Stursova M."/>
            <person name="Weitz H."/>
            <person name="Taylor A."/>
            <person name="Grigoriev I.V."/>
            <person name="Nagy L.G."/>
            <person name="Martin F."/>
            <person name="Kauserud H."/>
        </authorList>
    </citation>
    <scope>NUCLEOTIDE SEQUENCE</scope>
    <source>
        <strain evidence="1">CBHHK173m</strain>
    </source>
</reference>
<dbReference type="Proteomes" id="UP001222325">
    <property type="component" value="Unassembled WGS sequence"/>
</dbReference>
<gene>
    <name evidence="1" type="ORF">B0H15DRAFT_1021545</name>
</gene>
<organism evidence="1 2">
    <name type="scientific">Mycena belliarum</name>
    <dbReference type="NCBI Taxonomy" id="1033014"/>
    <lineage>
        <taxon>Eukaryota</taxon>
        <taxon>Fungi</taxon>
        <taxon>Dikarya</taxon>
        <taxon>Basidiomycota</taxon>
        <taxon>Agaricomycotina</taxon>
        <taxon>Agaricomycetes</taxon>
        <taxon>Agaricomycetidae</taxon>
        <taxon>Agaricales</taxon>
        <taxon>Marasmiineae</taxon>
        <taxon>Mycenaceae</taxon>
        <taxon>Mycena</taxon>
    </lineage>
</organism>